<accession>A0A344LET1</accession>
<proteinExistence type="predicted"/>
<name>A0A344LET1_9PSEU</name>
<dbReference type="PROSITE" id="PS51257">
    <property type="entry name" value="PROKAR_LIPOPROTEIN"/>
    <property type="match status" value="1"/>
</dbReference>
<reference evidence="1 2" key="1">
    <citation type="submission" date="2016-04" db="EMBL/GenBank/DDBJ databases">
        <title>Complete genome sequence and analysis of deep-sea sediment isolate, Amycolatopsis sp. WP1.</title>
        <authorList>
            <person name="Wang H."/>
            <person name="Chen S."/>
            <person name="Wu Q."/>
        </authorList>
    </citation>
    <scope>NUCLEOTIDE SEQUENCE [LARGE SCALE GENOMIC DNA]</scope>
    <source>
        <strain evidence="1 2">WP1</strain>
    </source>
</reference>
<dbReference type="KEGG" id="aab:A4R43_32295"/>
<dbReference type="Proteomes" id="UP000250434">
    <property type="component" value="Chromosome"/>
</dbReference>
<evidence type="ECO:0000313" key="1">
    <source>
        <dbReference type="EMBL" id="AXB46555.1"/>
    </source>
</evidence>
<gene>
    <name evidence="1" type="ORF">A4R43_32295</name>
</gene>
<keyword evidence="2" id="KW-1185">Reference proteome</keyword>
<protein>
    <recommendedName>
        <fullName evidence="3">Lipoprotein</fullName>
    </recommendedName>
</protein>
<organism evidence="1 2">
    <name type="scientific">Amycolatopsis albispora</name>
    <dbReference type="NCBI Taxonomy" id="1804986"/>
    <lineage>
        <taxon>Bacteria</taxon>
        <taxon>Bacillati</taxon>
        <taxon>Actinomycetota</taxon>
        <taxon>Actinomycetes</taxon>
        <taxon>Pseudonocardiales</taxon>
        <taxon>Pseudonocardiaceae</taxon>
        <taxon>Amycolatopsis</taxon>
    </lineage>
</organism>
<dbReference type="EMBL" id="CP015163">
    <property type="protein sequence ID" value="AXB46555.1"/>
    <property type="molecule type" value="Genomic_DNA"/>
</dbReference>
<evidence type="ECO:0008006" key="3">
    <source>
        <dbReference type="Google" id="ProtNLM"/>
    </source>
</evidence>
<evidence type="ECO:0000313" key="2">
    <source>
        <dbReference type="Proteomes" id="UP000250434"/>
    </source>
</evidence>
<dbReference type="RefSeq" id="WP_162788667.1">
    <property type="nucleotide sequence ID" value="NZ_CP015163.1"/>
</dbReference>
<sequence>MRKAVALALALLVSGCGVTPLKPRQETDTDLVGRYFDLLNRAGDQGPEEQERFLEATQHPDFTGQDCALGDLTLDIYPAMSTVRPDPEWSPDGDDPPRGSVYVVAVSLTIRRAGAAIGEQIGSQRVVLLDRRVYGFAPCPKS</sequence>
<dbReference type="AlphaFoldDB" id="A0A344LET1"/>